<feature type="domain" description="Intermembrane lipid transfer protein VPS13-like C-terminal" evidence="3">
    <location>
        <begin position="50"/>
        <end position="145"/>
    </location>
</feature>
<dbReference type="EMBL" id="HBKN01047776">
    <property type="protein sequence ID" value="CAE2337848.1"/>
    <property type="molecule type" value="Transcribed_RNA"/>
</dbReference>
<sequence length="191" mass="20615">MGGLLSGLGKGFIGGMLKPTAGVLEFASRSTQGLASMAMKDPSEYGGRARPPRAPSRDGVLRCYDLETSAGLDILKRFDGGKYSKEHLVLYCRLQGTDAVMLTDKRLVVMEVCTLEKRWKVDVSDISSVKTTGSGVIIHTRPPSMQDIKFFKEALGVTNSARERQLNCGDLEQAEYIVSSITACCMAGAAQ</sequence>
<dbReference type="EMBL" id="HBKN01047771">
    <property type="protein sequence ID" value="CAE2337840.1"/>
    <property type="molecule type" value="Transcribed_RNA"/>
</dbReference>
<gene>
    <name evidence="4" type="ORF">GTHE00462_LOCUS37285</name>
    <name evidence="5" type="ORF">GTHE00462_LOCUS37290</name>
    <name evidence="6" type="ORF">GTHE00462_LOCUS37294</name>
    <name evidence="7" type="ORF">GTHE00462_LOCUS37295</name>
</gene>
<comment type="similarity">
    <text evidence="1">Belongs to the VPS13 family.</text>
</comment>
<organism evidence="4">
    <name type="scientific">Guillardia theta</name>
    <name type="common">Cryptophyte</name>
    <name type="synonym">Cryptomonas phi</name>
    <dbReference type="NCBI Taxonomy" id="55529"/>
    <lineage>
        <taxon>Eukaryota</taxon>
        <taxon>Cryptophyceae</taxon>
        <taxon>Pyrenomonadales</taxon>
        <taxon>Geminigeraceae</taxon>
        <taxon>Guillardia</taxon>
    </lineage>
</organism>
<evidence type="ECO:0000259" key="3">
    <source>
        <dbReference type="Pfam" id="PF25037"/>
    </source>
</evidence>
<dbReference type="InterPro" id="IPR056748">
    <property type="entry name" value="VPS13-like_C"/>
</dbReference>
<name>A0A6U6DH86_GUITH</name>
<evidence type="ECO:0000256" key="2">
    <source>
        <dbReference type="SAM" id="MobiDB-lite"/>
    </source>
</evidence>
<evidence type="ECO:0000313" key="4">
    <source>
        <dbReference type="EMBL" id="CAE2337833.1"/>
    </source>
</evidence>
<feature type="region of interest" description="Disordered" evidence="2">
    <location>
        <begin position="37"/>
        <end position="56"/>
    </location>
</feature>
<evidence type="ECO:0000313" key="5">
    <source>
        <dbReference type="EMBL" id="CAE2337840.1"/>
    </source>
</evidence>
<dbReference type="EMBL" id="HBKN01047766">
    <property type="protein sequence ID" value="CAE2337833.1"/>
    <property type="molecule type" value="Transcribed_RNA"/>
</dbReference>
<dbReference type="PANTHER" id="PTHR16166:SF93">
    <property type="entry name" value="INTERMEMBRANE LIPID TRANSFER PROTEIN VPS13"/>
    <property type="match status" value="1"/>
</dbReference>
<reference evidence="4" key="1">
    <citation type="submission" date="2021-01" db="EMBL/GenBank/DDBJ databases">
        <authorList>
            <person name="Corre E."/>
            <person name="Pelletier E."/>
            <person name="Niang G."/>
            <person name="Scheremetjew M."/>
            <person name="Finn R."/>
            <person name="Kale V."/>
            <person name="Holt S."/>
            <person name="Cochrane G."/>
            <person name="Meng A."/>
            <person name="Brown T."/>
            <person name="Cohen L."/>
        </authorList>
    </citation>
    <scope>NUCLEOTIDE SEQUENCE</scope>
    <source>
        <strain evidence="4">CCMP 2712</strain>
    </source>
</reference>
<evidence type="ECO:0000313" key="7">
    <source>
        <dbReference type="EMBL" id="CAE2337848.1"/>
    </source>
</evidence>
<dbReference type="InterPro" id="IPR026847">
    <property type="entry name" value="VPS13"/>
</dbReference>
<dbReference type="EMBL" id="HBKN01047775">
    <property type="protein sequence ID" value="CAE2337847.1"/>
    <property type="molecule type" value="Transcribed_RNA"/>
</dbReference>
<protein>
    <recommendedName>
        <fullName evidence="3">Intermembrane lipid transfer protein VPS13-like C-terminal domain-containing protein</fullName>
    </recommendedName>
</protein>
<dbReference type="GO" id="GO:0006623">
    <property type="term" value="P:protein targeting to vacuole"/>
    <property type="evidence" value="ECO:0007669"/>
    <property type="project" value="TreeGrafter"/>
</dbReference>
<dbReference type="PANTHER" id="PTHR16166">
    <property type="entry name" value="VACUOLAR PROTEIN SORTING-ASSOCIATED PROTEIN VPS13"/>
    <property type="match status" value="1"/>
</dbReference>
<accession>A0A6U6DH86</accession>
<dbReference type="Pfam" id="PF25037">
    <property type="entry name" value="VPS13_C"/>
    <property type="match status" value="1"/>
</dbReference>
<dbReference type="AlphaFoldDB" id="A0A6U6DH86"/>
<evidence type="ECO:0000256" key="1">
    <source>
        <dbReference type="ARBA" id="ARBA00006545"/>
    </source>
</evidence>
<proteinExistence type="inferred from homology"/>
<evidence type="ECO:0000313" key="6">
    <source>
        <dbReference type="EMBL" id="CAE2337847.1"/>
    </source>
</evidence>
<dbReference type="GO" id="GO:0045053">
    <property type="term" value="P:protein retention in Golgi apparatus"/>
    <property type="evidence" value="ECO:0007669"/>
    <property type="project" value="TreeGrafter"/>
</dbReference>